<proteinExistence type="predicted"/>
<feature type="chain" id="PRO_5046242667" evidence="1">
    <location>
        <begin position="27"/>
        <end position="158"/>
    </location>
</feature>
<evidence type="ECO:0000313" key="3">
    <source>
        <dbReference type="Proteomes" id="UP001596091"/>
    </source>
</evidence>
<accession>A0ABW1EKY4</accession>
<gene>
    <name evidence="2" type="ORF">ACFPT7_15050</name>
</gene>
<organism evidence="2 3">
    <name type="scientific">Acidicapsa dinghuensis</name>
    <dbReference type="NCBI Taxonomy" id="2218256"/>
    <lineage>
        <taxon>Bacteria</taxon>
        <taxon>Pseudomonadati</taxon>
        <taxon>Acidobacteriota</taxon>
        <taxon>Terriglobia</taxon>
        <taxon>Terriglobales</taxon>
        <taxon>Acidobacteriaceae</taxon>
        <taxon>Acidicapsa</taxon>
    </lineage>
</organism>
<dbReference type="EMBL" id="JBHSPH010000005">
    <property type="protein sequence ID" value="MFC5863623.1"/>
    <property type="molecule type" value="Genomic_DNA"/>
</dbReference>
<evidence type="ECO:0000256" key="1">
    <source>
        <dbReference type="SAM" id="SignalP"/>
    </source>
</evidence>
<keyword evidence="3" id="KW-1185">Reference proteome</keyword>
<comment type="caution">
    <text evidence="2">The sequence shown here is derived from an EMBL/GenBank/DDBJ whole genome shotgun (WGS) entry which is preliminary data.</text>
</comment>
<evidence type="ECO:0000313" key="2">
    <source>
        <dbReference type="EMBL" id="MFC5863623.1"/>
    </source>
</evidence>
<feature type="signal peptide" evidence="1">
    <location>
        <begin position="1"/>
        <end position="26"/>
    </location>
</feature>
<dbReference type="RefSeq" id="WP_263340083.1">
    <property type="nucleotide sequence ID" value="NZ_JAGSYH010000005.1"/>
</dbReference>
<reference evidence="3" key="1">
    <citation type="journal article" date="2019" name="Int. J. Syst. Evol. Microbiol.">
        <title>The Global Catalogue of Microorganisms (GCM) 10K type strain sequencing project: providing services to taxonomists for standard genome sequencing and annotation.</title>
        <authorList>
            <consortium name="The Broad Institute Genomics Platform"/>
            <consortium name="The Broad Institute Genome Sequencing Center for Infectious Disease"/>
            <person name="Wu L."/>
            <person name="Ma J."/>
        </authorList>
    </citation>
    <scope>NUCLEOTIDE SEQUENCE [LARGE SCALE GENOMIC DNA]</scope>
    <source>
        <strain evidence="3">JCM 4087</strain>
    </source>
</reference>
<name>A0ABW1EKY4_9BACT</name>
<protein>
    <submittedName>
        <fullName evidence="2">Uncharacterized protein</fullName>
    </submittedName>
</protein>
<keyword evidence="1" id="KW-0732">Signal</keyword>
<dbReference type="Proteomes" id="UP001596091">
    <property type="component" value="Unassembled WGS sequence"/>
</dbReference>
<sequence>MKVRKTIFAVMALAAAVTLGASTAHAQAQMPGRHPEYLRALSDLRLMRGYLDRLTPDEHIDDEQQQAINEIDAAMQEIRRASIDDGKPLSFHPPIDARILPENRFRNAREAGNAAWRDVNQSEDDGYARGLKHRALDHIERANHLVDHIIDRLKHHHF</sequence>